<proteinExistence type="inferred from homology"/>
<dbReference type="Gramene" id="MELO3C030484.2.1">
    <property type="protein sequence ID" value="MELO3C030484.2.1"/>
    <property type="gene ID" value="MELO3C030484.2"/>
</dbReference>
<dbReference type="EnsemblPlants" id="MELO3C030484.2.1">
    <property type="protein sequence ID" value="MELO3C030484.2.1"/>
    <property type="gene ID" value="MELO3C030484.2"/>
</dbReference>
<name>A0A9I9E931_CUCME</name>
<dbReference type="GO" id="GO:0005737">
    <property type="term" value="C:cytoplasm"/>
    <property type="evidence" value="ECO:0007669"/>
    <property type="project" value="UniProtKB-SubCell"/>
</dbReference>
<dbReference type="GO" id="GO:0006302">
    <property type="term" value="P:double-strand break repair"/>
    <property type="evidence" value="ECO:0007669"/>
    <property type="project" value="TreeGrafter"/>
</dbReference>
<dbReference type="GO" id="GO:0070552">
    <property type="term" value="C:BRISC complex"/>
    <property type="evidence" value="ECO:0007669"/>
    <property type="project" value="InterPro"/>
</dbReference>
<sequence>MSADTVPPLIAAHINYLLNHFPLPVKLLKFMVTVYSDLELDQFTEFIGNGWYWKLSTCGLAVDTTLELWIGDIMYNAESPFSAPDIMFGPEDENFHPFSSKVDEGEGDHNSLQNSLRDWNSKDPSRLTSLLQELRDRYVSYQRKRVEGVDDERLKFELCTMLSREGIEMHLSSGVEKVLYPVVRKYATTPSAPRLKLVSTSELKALLSIEDIKLPSWIDGMCMAEYLPHLEESLEKQVLEAVSLIDVRRGFIEALDNFFGRPLEADPVFCRTATVITASGVFTFLMKKWVLSLNWVIAKTFYIYLSSQMVHILISTQFPKKQPSLVLQSSQHFNSQGAPIKSQLITDYPWSPRWEPLQMAERIL</sequence>
<evidence type="ECO:0000256" key="4">
    <source>
        <dbReference type="ARBA" id="ARBA00022490"/>
    </source>
</evidence>
<evidence type="ECO:0000256" key="14">
    <source>
        <dbReference type="ARBA" id="ARBA00023306"/>
    </source>
</evidence>
<evidence type="ECO:0000256" key="15">
    <source>
        <dbReference type="ARBA" id="ARBA00025766"/>
    </source>
</evidence>
<evidence type="ECO:0000256" key="9">
    <source>
        <dbReference type="ARBA" id="ARBA00022776"/>
    </source>
</evidence>
<dbReference type="GO" id="GO:0051301">
    <property type="term" value="P:cell division"/>
    <property type="evidence" value="ECO:0007669"/>
    <property type="project" value="UniProtKB-KW"/>
</dbReference>
<evidence type="ECO:0000256" key="17">
    <source>
        <dbReference type="ARBA" id="ARBA00032630"/>
    </source>
</evidence>
<evidence type="ECO:0000256" key="3">
    <source>
        <dbReference type="ARBA" id="ARBA00019438"/>
    </source>
</evidence>
<dbReference type="PANTHER" id="PTHR15189">
    <property type="entry name" value="BRISC AND BRCA1-A COMPLEX MEMBER 2"/>
    <property type="match status" value="1"/>
</dbReference>
<keyword evidence="13" id="KW-0539">Nucleus</keyword>
<evidence type="ECO:0000256" key="1">
    <source>
        <dbReference type="ARBA" id="ARBA00004123"/>
    </source>
</evidence>
<evidence type="ECO:0000256" key="7">
    <source>
        <dbReference type="ARBA" id="ARBA00022737"/>
    </source>
</evidence>
<evidence type="ECO:0000256" key="10">
    <source>
        <dbReference type="ARBA" id="ARBA00022786"/>
    </source>
</evidence>
<evidence type="ECO:0000256" key="5">
    <source>
        <dbReference type="ARBA" id="ARBA00022618"/>
    </source>
</evidence>
<dbReference type="GO" id="GO:0006325">
    <property type="term" value="P:chromatin organization"/>
    <property type="evidence" value="ECO:0007669"/>
    <property type="project" value="UniProtKB-KW"/>
</dbReference>
<reference evidence="18" key="1">
    <citation type="submission" date="2023-03" db="UniProtKB">
        <authorList>
            <consortium name="EnsemblPlants"/>
        </authorList>
    </citation>
    <scope>IDENTIFICATION</scope>
</reference>
<evidence type="ECO:0000256" key="12">
    <source>
        <dbReference type="ARBA" id="ARBA00023204"/>
    </source>
</evidence>
<keyword evidence="11" id="KW-0156">Chromatin regulator</keyword>
<keyword evidence="7" id="KW-0677">Repeat</keyword>
<comment type="similarity">
    <text evidence="15">Belongs to the BABAM2 family.</text>
</comment>
<keyword evidence="8" id="KW-0227">DNA damage</keyword>
<evidence type="ECO:0000256" key="8">
    <source>
        <dbReference type="ARBA" id="ARBA00022763"/>
    </source>
</evidence>
<evidence type="ECO:0000256" key="2">
    <source>
        <dbReference type="ARBA" id="ARBA00004496"/>
    </source>
</evidence>
<keyword evidence="12" id="KW-0234">DNA repair</keyword>
<evidence type="ECO:0000256" key="13">
    <source>
        <dbReference type="ARBA" id="ARBA00023242"/>
    </source>
</evidence>
<dbReference type="InterPro" id="IPR010358">
    <property type="entry name" value="BRE"/>
</dbReference>
<protein>
    <recommendedName>
        <fullName evidence="3">BRISC and BRCA1-A complex member 2</fullName>
    </recommendedName>
    <alternativeName>
        <fullName evidence="16">BRCA1-A complex subunit BRE</fullName>
    </alternativeName>
    <alternativeName>
        <fullName evidence="17">BRCA1/BRCA2-containing complex subunit 45</fullName>
    </alternativeName>
</protein>
<comment type="subcellular location">
    <subcellularLocation>
        <location evidence="2">Cytoplasm</location>
    </subcellularLocation>
    <subcellularLocation>
        <location evidence="1">Nucleus</location>
    </subcellularLocation>
</comment>
<evidence type="ECO:0000256" key="6">
    <source>
        <dbReference type="ARBA" id="ARBA00022703"/>
    </source>
</evidence>
<keyword evidence="5" id="KW-0132">Cell division</keyword>
<keyword evidence="6" id="KW-0053">Apoptosis</keyword>
<evidence type="ECO:0000313" key="18">
    <source>
        <dbReference type="EnsemblPlants" id="MELO3C030484.2.1"/>
    </source>
</evidence>
<dbReference type="Pfam" id="PF06113">
    <property type="entry name" value="BRE"/>
    <property type="match status" value="1"/>
</dbReference>
<organism evidence="18">
    <name type="scientific">Cucumis melo</name>
    <name type="common">Muskmelon</name>
    <dbReference type="NCBI Taxonomy" id="3656"/>
    <lineage>
        <taxon>Eukaryota</taxon>
        <taxon>Viridiplantae</taxon>
        <taxon>Streptophyta</taxon>
        <taxon>Embryophyta</taxon>
        <taxon>Tracheophyta</taxon>
        <taxon>Spermatophyta</taxon>
        <taxon>Magnoliopsida</taxon>
        <taxon>eudicotyledons</taxon>
        <taxon>Gunneridae</taxon>
        <taxon>Pentapetalae</taxon>
        <taxon>rosids</taxon>
        <taxon>fabids</taxon>
        <taxon>Cucurbitales</taxon>
        <taxon>Cucurbitaceae</taxon>
        <taxon>Benincaseae</taxon>
        <taxon>Cucumis</taxon>
    </lineage>
</organism>
<keyword evidence="14" id="KW-0131">Cell cycle</keyword>
<dbReference type="PANTHER" id="PTHR15189:SF7">
    <property type="entry name" value="BRISC AND BRCA1-A COMPLEX MEMBER 2"/>
    <property type="match status" value="1"/>
</dbReference>
<evidence type="ECO:0000256" key="11">
    <source>
        <dbReference type="ARBA" id="ARBA00022853"/>
    </source>
</evidence>
<keyword evidence="9" id="KW-0498">Mitosis</keyword>
<keyword evidence="10" id="KW-0833">Ubl conjugation pathway</keyword>
<evidence type="ECO:0000256" key="16">
    <source>
        <dbReference type="ARBA" id="ARBA00032491"/>
    </source>
</evidence>
<keyword evidence="4" id="KW-0963">Cytoplasm</keyword>
<dbReference type="AlphaFoldDB" id="A0A9I9E931"/>
<accession>A0A9I9E931</accession>